<keyword evidence="6" id="KW-0560">Oxidoreductase</keyword>
<dbReference type="GO" id="GO:0020037">
    <property type="term" value="F:heme binding"/>
    <property type="evidence" value="ECO:0007669"/>
    <property type="project" value="InterPro"/>
</dbReference>
<evidence type="ECO:0008006" key="9">
    <source>
        <dbReference type="Google" id="ProtNLM"/>
    </source>
</evidence>
<dbReference type="PANTHER" id="PTHR24305:SF232">
    <property type="entry name" value="P450, PUTATIVE (EUROFUNG)-RELATED"/>
    <property type="match status" value="1"/>
</dbReference>
<comment type="cofactor">
    <cofactor evidence="1 5">
        <name>heme</name>
        <dbReference type="ChEBI" id="CHEBI:30413"/>
    </cofactor>
</comment>
<evidence type="ECO:0000256" key="6">
    <source>
        <dbReference type="RuleBase" id="RU000461"/>
    </source>
</evidence>
<evidence type="ECO:0000313" key="8">
    <source>
        <dbReference type="Proteomes" id="UP000801428"/>
    </source>
</evidence>
<name>A0A9P4TDX9_CURKU</name>
<keyword evidence="6" id="KW-0503">Monooxygenase</keyword>
<protein>
    <recommendedName>
        <fullName evidence="9">Cytochrome P450</fullName>
    </recommendedName>
</protein>
<dbReference type="PANTHER" id="PTHR24305">
    <property type="entry name" value="CYTOCHROME P450"/>
    <property type="match status" value="1"/>
</dbReference>
<dbReference type="OrthoDB" id="1470350at2759"/>
<keyword evidence="8" id="KW-1185">Reference proteome</keyword>
<evidence type="ECO:0000313" key="7">
    <source>
        <dbReference type="EMBL" id="KAF3001520.1"/>
    </source>
</evidence>
<dbReference type="SUPFAM" id="SSF48264">
    <property type="entry name" value="Cytochrome P450"/>
    <property type="match status" value="1"/>
</dbReference>
<reference evidence="7" key="1">
    <citation type="submission" date="2019-04" db="EMBL/GenBank/DDBJ databases">
        <title>Sequencing of skin fungus with MAO and IRED activity.</title>
        <authorList>
            <person name="Marsaioli A.J."/>
            <person name="Bonatto J.M.C."/>
            <person name="Reis Junior O."/>
        </authorList>
    </citation>
    <scope>NUCLEOTIDE SEQUENCE</scope>
    <source>
        <strain evidence="7">30M1</strain>
    </source>
</reference>
<evidence type="ECO:0000256" key="4">
    <source>
        <dbReference type="ARBA" id="ARBA00023004"/>
    </source>
</evidence>
<dbReference type="InterPro" id="IPR050121">
    <property type="entry name" value="Cytochrome_P450_monoxygenase"/>
</dbReference>
<dbReference type="Gene3D" id="1.10.630.10">
    <property type="entry name" value="Cytochrome P450"/>
    <property type="match status" value="1"/>
</dbReference>
<dbReference type="InterPro" id="IPR036396">
    <property type="entry name" value="Cyt_P450_sf"/>
</dbReference>
<evidence type="ECO:0000256" key="5">
    <source>
        <dbReference type="PIRSR" id="PIRSR602401-1"/>
    </source>
</evidence>
<evidence type="ECO:0000256" key="2">
    <source>
        <dbReference type="ARBA" id="ARBA00010617"/>
    </source>
</evidence>
<dbReference type="AlphaFoldDB" id="A0A9P4TDX9"/>
<keyword evidence="3 5" id="KW-0479">Metal-binding</keyword>
<comment type="caution">
    <text evidence="7">The sequence shown here is derived from an EMBL/GenBank/DDBJ whole genome shotgun (WGS) entry which is preliminary data.</text>
</comment>
<dbReference type="InterPro" id="IPR001128">
    <property type="entry name" value="Cyt_P450"/>
</dbReference>
<feature type="binding site" description="axial binding residue" evidence="5">
    <location>
        <position position="457"/>
    </location>
    <ligand>
        <name>heme</name>
        <dbReference type="ChEBI" id="CHEBI:30413"/>
    </ligand>
    <ligandPart>
        <name>Fe</name>
        <dbReference type="ChEBI" id="CHEBI:18248"/>
    </ligandPart>
</feature>
<organism evidence="7 8">
    <name type="scientific">Curvularia kusanoi</name>
    <name type="common">Cochliobolus kusanoi</name>
    <dbReference type="NCBI Taxonomy" id="90978"/>
    <lineage>
        <taxon>Eukaryota</taxon>
        <taxon>Fungi</taxon>
        <taxon>Dikarya</taxon>
        <taxon>Ascomycota</taxon>
        <taxon>Pezizomycotina</taxon>
        <taxon>Dothideomycetes</taxon>
        <taxon>Pleosporomycetidae</taxon>
        <taxon>Pleosporales</taxon>
        <taxon>Pleosporineae</taxon>
        <taxon>Pleosporaceae</taxon>
        <taxon>Curvularia</taxon>
    </lineage>
</organism>
<gene>
    <name evidence="7" type="ORF">E8E13_009280</name>
</gene>
<comment type="similarity">
    <text evidence="2 6">Belongs to the cytochrome P450 family.</text>
</comment>
<dbReference type="PRINTS" id="PR00463">
    <property type="entry name" value="EP450I"/>
</dbReference>
<dbReference type="EMBL" id="SWKU01000013">
    <property type="protein sequence ID" value="KAF3001520.1"/>
    <property type="molecule type" value="Genomic_DNA"/>
</dbReference>
<evidence type="ECO:0000256" key="3">
    <source>
        <dbReference type="ARBA" id="ARBA00022723"/>
    </source>
</evidence>
<dbReference type="Proteomes" id="UP000801428">
    <property type="component" value="Unassembled WGS sequence"/>
</dbReference>
<dbReference type="Pfam" id="PF00067">
    <property type="entry name" value="p450"/>
    <property type="match status" value="2"/>
</dbReference>
<evidence type="ECO:0000256" key="1">
    <source>
        <dbReference type="ARBA" id="ARBA00001971"/>
    </source>
</evidence>
<dbReference type="GO" id="GO:0004497">
    <property type="term" value="F:monooxygenase activity"/>
    <property type="evidence" value="ECO:0007669"/>
    <property type="project" value="UniProtKB-KW"/>
</dbReference>
<keyword evidence="5 6" id="KW-0349">Heme</keyword>
<dbReference type="GO" id="GO:0005506">
    <property type="term" value="F:iron ion binding"/>
    <property type="evidence" value="ECO:0007669"/>
    <property type="project" value="InterPro"/>
</dbReference>
<proteinExistence type="inferred from homology"/>
<keyword evidence="4 5" id="KW-0408">Iron</keyword>
<dbReference type="PROSITE" id="PS00086">
    <property type="entry name" value="CYTOCHROME_P450"/>
    <property type="match status" value="1"/>
</dbReference>
<sequence>MFNLRHDSPIIQLFFNLFQRPVVIINDYKEGQDILMRRTKEFTKPDGISDIFYGILREHHTLLRSDDENFKLQKKWLQDLMSQNFLHGVAGPHLHKTFMELIGLWQEKIRLAGPERHAFSAKADITHSALEAIWAAVLGTGETATITTKQTELLSTLEPASVKLDDDGALEFPEAERAPAFDAILRLTETFEEVVKSPFPRIHGWFLPYRFYNLIKRKDNLIVQEIAKAEQRMRDVNSDQGKVFNAVDHMLHREAQQASKDARRPRYYSKPMIAEIFGLLVAGHDTTSVTIMWSLKMLSDHQAVQSKLRNALHISHSAARAEGRAPTAKEIAATPIPYLDACIEEFVRCSQTGAATSRTSTTDAVVLGHVIPKGTRVFMMSNGCGVLTPTYAIPDSLRSTTYLNAGGGKIGSWDESSPEDMAAFRPDRWIKIEKDGSEVFDAMLGPHMGFGAGPRGCFGRKLAYLELRLAIVLLLWHFELQKAPENLSGYEAIEQLTHGPVQCYVQLAPAS</sequence>
<dbReference type="PRINTS" id="PR00385">
    <property type="entry name" value="P450"/>
</dbReference>
<dbReference type="InterPro" id="IPR002401">
    <property type="entry name" value="Cyt_P450_E_grp-I"/>
</dbReference>
<dbReference type="InterPro" id="IPR017972">
    <property type="entry name" value="Cyt_P450_CS"/>
</dbReference>
<dbReference type="GO" id="GO:0016705">
    <property type="term" value="F:oxidoreductase activity, acting on paired donors, with incorporation or reduction of molecular oxygen"/>
    <property type="evidence" value="ECO:0007669"/>
    <property type="project" value="InterPro"/>
</dbReference>
<accession>A0A9P4TDX9</accession>